<feature type="compositionally biased region" description="Polar residues" evidence="1">
    <location>
        <begin position="78"/>
        <end position="90"/>
    </location>
</feature>
<feature type="compositionally biased region" description="Low complexity" evidence="1">
    <location>
        <begin position="300"/>
        <end position="319"/>
    </location>
</feature>
<dbReference type="Pfam" id="PF21745">
    <property type="entry name" value="PMI1_PMIR1-2_C"/>
    <property type="match status" value="1"/>
</dbReference>
<evidence type="ECO:0000313" key="4">
    <source>
        <dbReference type="Proteomes" id="UP000639772"/>
    </source>
</evidence>
<gene>
    <name evidence="3" type="ORF">HPP92_009790</name>
</gene>
<dbReference type="Proteomes" id="UP000639772">
    <property type="component" value="Unassembled WGS sequence"/>
</dbReference>
<accession>A0A835RGG1</accession>
<reference evidence="3 4" key="1">
    <citation type="journal article" date="2020" name="Nat. Food">
        <title>A phased Vanilla planifolia genome enables genetic improvement of flavour and production.</title>
        <authorList>
            <person name="Hasing T."/>
            <person name="Tang H."/>
            <person name="Brym M."/>
            <person name="Khazi F."/>
            <person name="Huang T."/>
            <person name="Chambers A.H."/>
        </authorList>
    </citation>
    <scope>NUCLEOTIDE SEQUENCE [LARGE SCALE GENOMIC DNA]</scope>
    <source>
        <tissue evidence="3">Leaf</tissue>
    </source>
</reference>
<evidence type="ECO:0000256" key="1">
    <source>
        <dbReference type="SAM" id="MobiDB-lite"/>
    </source>
</evidence>
<dbReference type="PROSITE" id="PS51840">
    <property type="entry name" value="C2_NT"/>
    <property type="match status" value="1"/>
</dbReference>
<comment type="caution">
    <text evidence="3">The sequence shown here is derived from an EMBL/GenBank/DDBJ whole genome shotgun (WGS) entry which is preliminary data.</text>
</comment>
<sequence length="714" mass="78139">MADADNNKLLQELDALSQTLYQAHTARRTASLALPRSSDAVQVNPDDPSVPTETVAIDQRRRPRRMSMSPFRSRSKLDSTTDNPPSTKSRPQPAIKVYATPDEEKKGLWSWKPLRALSHVSMNRLTILFSVEVVAIESLPASMNGLRLSVTVRRKETKDGAVQTMPARVVQGVADFEETLFIRSHVYCTGGGSSRKALKFEPRPFLVFATAIEAPELDFGRSTVDLSLLVMEGMEKNLEGSRIRQWDAVFGLFGKASGGQLVLKLGFQIMEDGGIGIYNQPTEAPGGVSSKGMARKHSKSSFSISSPKAARPAPSSTPSKENSVLQLQRIEEFNLDDGPALPPPSKHETEAKAYELDIPEYEVEDKGVEGPLEREEAVEVDSNKATDEASVSSEVVNKVVLDSAHLVRLTELDSIAQQIKALESMMTEEDEGQGGEDASNLYIAPLKENTQQLDADEESVTREFLQLLELEGDREDVKYKAFSNSLKSPDAESHNSETKSYLSDLGKGLGPVVQTRDGGYLASMNPLETEIARRELPKLAVQISRPIVLTDKNSTTGCELFQKLAAKGLEELGAKLLTLTAMDELVGKTPEQIAFEGIASAIVSGRKKEMATSAAAKSIEILKSMAAAMNEGRKERILTGIWNLKEEPLASLEEVLCFSLQKLESMAVEALKVQAGVAEEEASFDVSPISEGERGWLLNSAEPLDKWTEKEMEK</sequence>
<dbReference type="AlphaFoldDB" id="A0A835RGG1"/>
<dbReference type="InterPro" id="IPR019448">
    <property type="entry name" value="NT-C2"/>
</dbReference>
<dbReference type="EMBL" id="JADCNM010000004">
    <property type="protein sequence ID" value="KAG0487695.1"/>
    <property type="molecule type" value="Genomic_DNA"/>
</dbReference>
<protein>
    <recommendedName>
        <fullName evidence="2">C2 NT-type domain-containing protein</fullName>
    </recommendedName>
</protein>
<feature type="domain" description="C2 NT-type" evidence="2">
    <location>
        <begin position="117"/>
        <end position="271"/>
    </location>
</feature>
<dbReference type="OrthoDB" id="656546at2759"/>
<dbReference type="PANTHER" id="PTHR33414">
    <property type="entry name" value="PROTEIN PLASTID MOVEMENT IMPAIRED 1-RELATED 1"/>
    <property type="match status" value="1"/>
</dbReference>
<evidence type="ECO:0000313" key="3">
    <source>
        <dbReference type="EMBL" id="KAG0487695.1"/>
    </source>
</evidence>
<dbReference type="Pfam" id="PF10358">
    <property type="entry name" value="NT-C2"/>
    <property type="match status" value="1"/>
</dbReference>
<name>A0A835RGG1_VANPL</name>
<feature type="region of interest" description="Disordered" evidence="1">
    <location>
        <begin position="285"/>
        <end position="323"/>
    </location>
</feature>
<feature type="region of interest" description="Disordered" evidence="1">
    <location>
        <begin position="33"/>
        <end position="99"/>
    </location>
</feature>
<proteinExistence type="predicted"/>
<dbReference type="PANTHER" id="PTHR33414:SF2">
    <property type="entry name" value="PROTEIN PLASTID MOVEMENT IMPAIRED 1"/>
    <property type="match status" value="1"/>
</dbReference>
<organism evidence="3 4">
    <name type="scientific">Vanilla planifolia</name>
    <name type="common">Vanilla</name>
    <dbReference type="NCBI Taxonomy" id="51239"/>
    <lineage>
        <taxon>Eukaryota</taxon>
        <taxon>Viridiplantae</taxon>
        <taxon>Streptophyta</taxon>
        <taxon>Embryophyta</taxon>
        <taxon>Tracheophyta</taxon>
        <taxon>Spermatophyta</taxon>
        <taxon>Magnoliopsida</taxon>
        <taxon>Liliopsida</taxon>
        <taxon>Asparagales</taxon>
        <taxon>Orchidaceae</taxon>
        <taxon>Vanilloideae</taxon>
        <taxon>Vanilleae</taxon>
        <taxon>Vanilla</taxon>
    </lineage>
</organism>
<dbReference type="InterPro" id="IPR039614">
    <property type="entry name" value="PMI1-like"/>
</dbReference>
<dbReference type="InterPro" id="IPR048972">
    <property type="entry name" value="PMI1_PMIR1-2_C"/>
</dbReference>
<evidence type="ECO:0000259" key="2">
    <source>
        <dbReference type="PROSITE" id="PS51840"/>
    </source>
</evidence>